<reference evidence="1 2" key="1">
    <citation type="journal article" date="2015" name="Nature">
        <title>rRNA introns, odd ribosomes, and small enigmatic genomes across a large radiation of phyla.</title>
        <authorList>
            <person name="Brown C.T."/>
            <person name="Hug L.A."/>
            <person name="Thomas B.C."/>
            <person name="Sharon I."/>
            <person name="Castelle C.J."/>
            <person name="Singh A."/>
            <person name="Wilkins M.J."/>
            <person name="Williams K.H."/>
            <person name="Banfield J.F."/>
        </authorList>
    </citation>
    <scope>NUCLEOTIDE SEQUENCE [LARGE SCALE GENOMIC DNA]</scope>
</reference>
<evidence type="ECO:0000313" key="2">
    <source>
        <dbReference type="Proteomes" id="UP000033882"/>
    </source>
</evidence>
<gene>
    <name evidence="1" type="ORF">UY19_C0016G0002</name>
</gene>
<name>A0A0G1U5F8_9BACT</name>
<dbReference type="PANTHER" id="PTHR37953:SF1">
    <property type="entry name" value="UPF0127 PROTEIN MJ1496"/>
    <property type="match status" value="1"/>
</dbReference>
<dbReference type="InterPro" id="IPR003795">
    <property type="entry name" value="DUF192"/>
</dbReference>
<dbReference type="Proteomes" id="UP000033882">
    <property type="component" value="Unassembled WGS sequence"/>
</dbReference>
<proteinExistence type="predicted"/>
<accession>A0A0G1U5F8</accession>
<protein>
    <submittedName>
        <fullName evidence="1">Protein of hypothetical function DUF192</fullName>
    </submittedName>
</protein>
<dbReference type="EMBL" id="LCPB01000016">
    <property type="protein sequence ID" value="KKU89316.1"/>
    <property type="molecule type" value="Genomic_DNA"/>
</dbReference>
<sequence>MYMNIKKRLWFSILLIGAVLMATVVFVLHPGFFLRSKKIGNAIVFPGNNVAVQVELARTPYAWSKGLMFREALPEGGGMLFVFPSETKRSFWMKNTLIPLDMLFIGKDKEIVTIVRGAEPCKDLVCPSYASTADAMYVLEVNAGFVDMYGIQEGDVVEF</sequence>
<dbReference type="AlphaFoldDB" id="A0A0G1U5F8"/>
<comment type="caution">
    <text evidence="1">The sequence shown here is derived from an EMBL/GenBank/DDBJ whole genome shotgun (WGS) entry which is preliminary data.</text>
</comment>
<dbReference type="InterPro" id="IPR038695">
    <property type="entry name" value="Saro_0823-like_sf"/>
</dbReference>
<evidence type="ECO:0000313" key="1">
    <source>
        <dbReference type="EMBL" id="KKU89316.1"/>
    </source>
</evidence>
<dbReference type="PANTHER" id="PTHR37953">
    <property type="entry name" value="UPF0127 PROTEIN MJ1496"/>
    <property type="match status" value="1"/>
</dbReference>
<dbReference type="Gene3D" id="2.60.120.1140">
    <property type="entry name" value="Protein of unknown function DUF192"/>
    <property type="match status" value="1"/>
</dbReference>
<dbReference type="Pfam" id="PF02643">
    <property type="entry name" value="DUF192"/>
    <property type="match status" value="1"/>
</dbReference>
<organism evidence="1 2">
    <name type="scientific">Candidatus Wolfebacteria bacterium GW2011_GWA2_47_9b</name>
    <dbReference type="NCBI Taxonomy" id="1619005"/>
    <lineage>
        <taxon>Bacteria</taxon>
        <taxon>Candidatus Wolfeibacteriota</taxon>
    </lineage>
</organism>